<dbReference type="AlphaFoldDB" id="A0A6A4GBQ2"/>
<dbReference type="OrthoDB" id="3133596at2759"/>
<name>A0A6A4GBQ2_9AGAR</name>
<gene>
    <name evidence="3" type="ORF">BT96DRAFT_930105</name>
</gene>
<evidence type="ECO:0000313" key="3">
    <source>
        <dbReference type="EMBL" id="KAE9382939.1"/>
    </source>
</evidence>
<organism evidence="3 4">
    <name type="scientific">Gymnopus androsaceus JB14</name>
    <dbReference type="NCBI Taxonomy" id="1447944"/>
    <lineage>
        <taxon>Eukaryota</taxon>
        <taxon>Fungi</taxon>
        <taxon>Dikarya</taxon>
        <taxon>Basidiomycota</taxon>
        <taxon>Agaricomycotina</taxon>
        <taxon>Agaricomycetes</taxon>
        <taxon>Agaricomycetidae</taxon>
        <taxon>Agaricales</taxon>
        <taxon>Marasmiineae</taxon>
        <taxon>Omphalotaceae</taxon>
        <taxon>Gymnopus</taxon>
    </lineage>
</organism>
<feature type="compositionally biased region" description="Low complexity" evidence="1">
    <location>
        <begin position="343"/>
        <end position="359"/>
    </location>
</feature>
<reference evidence="3" key="1">
    <citation type="journal article" date="2019" name="Environ. Microbiol.">
        <title>Fungal ecological strategies reflected in gene transcription - a case study of two litter decomposers.</title>
        <authorList>
            <person name="Barbi F."/>
            <person name="Kohler A."/>
            <person name="Barry K."/>
            <person name="Baskaran P."/>
            <person name="Daum C."/>
            <person name="Fauchery L."/>
            <person name="Ihrmark K."/>
            <person name="Kuo A."/>
            <person name="LaButti K."/>
            <person name="Lipzen A."/>
            <person name="Morin E."/>
            <person name="Grigoriev I.V."/>
            <person name="Henrissat B."/>
            <person name="Lindahl B."/>
            <person name="Martin F."/>
        </authorList>
    </citation>
    <scope>NUCLEOTIDE SEQUENCE</scope>
    <source>
        <strain evidence="3">JB14</strain>
    </source>
</reference>
<dbReference type="EMBL" id="ML770836">
    <property type="protein sequence ID" value="KAE9382939.1"/>
    <property type="molecule type" value="Genomic_DNA"/>
</dbReference>
<feature type="region of interest" description="Disordered" evidence="1">
    <location>
        <begin position="282"/>
        <end position="359"/>
    </location>
</feature>
<feature type="domain" description="HNH nuclease" evidence="2">
    <location>
        <begin position="93"/>
        <end position="150"/>
    </location>
</feature>
<keyword evidence="4" id="KW-1185">Reference proteome</keyword>
<protein>
    <recommendedName>
        <fullName evidence="2">HNH nuclease domain-containing protein</fullName>
    </recommendedName>
</protein>
<dbReference type="Proteomes" id="UP000799118">
    <property type="component" value="Unassembled WGS sequence"/>
</dbReference>
<evidence type="ECO:0000259" key="2">
    <source>
        <dbReference type="Pfam" id="PF13391"/>
    </source>
</evidence>
<dbReference type="InterPro" id="IPR003615">
    <property type="entry name" value="HNH_nuc"/>
</dbReference>
<evidence type="ECO:0000313" key="4">
    <source>
        <dbReference type="Proteomes" id="UP000799118"/>
    </source>
</evidence>
<feature type="region of interest" description="Disordered" evidence="1">
    <location>
        <begin position="13"/>
        <end position="39"/>
    </location>
</feature>
<evidence type="ECO:0000256" key="1">
    <source>
        <dbReference type="SAM" id="MobiDB-lite"/>
    </source>
</evidence>
<accession>A0A6A4GBQ2</accession>
<dbReference type="Pfam" id="PF13391">
    <property type="entry name" value="HNH_2"/>
    <property type="match status" value="1"/>
</dbReference>
<sequence length="359" mass="39706">MSLDYHLADIELDDDEDGLPSDFDNDSHDPNWTGSPVKTAKSMAAAGKDTSPRNIRYREAVAETVRKNLYAVSPDKLRCVITLVGLILAKDFTGNPTDVEACHGIEKGTAQKWLRVLEWYFGLDPSTLNVNSRWNIILLRSDIHKWYDSVGFILIPTDQDVLNAVNEIVAHNSKCQDPRERRHFQSTTILKQQRFSDGEDTGDAILHKYPFNDVCFQSIESHLNPFYALAHARHQINKGMKRGLLNMQEVMLKQANNTVYEALQYVITITENWEAPETIPESFRNAGLKPPTPTPPSGSRRSGTSRTTASVSSSKRGGSLSGSASRARGSGNIGGRSAEKLPSASLVSTSSSRSNNSRS</sequence>
<feature type="compositionally biased region" description="Low complexity" evidence="1">
    <location>
        <begin position="297"/>
        <end position="330"/>
    </location>
</feature>
<proteinExistence type="predicted"/>